<accession>A0A0H3C2R4</accession>
<dbReference type="AlphaFoldDB" id="A0A0H3C2R4"/>
<geneLocation type="plasmid" evidence="1 2">
    <name>ZS7_lp17</name>
</geneLocation>
<name>A0A0H3C2R4_BORBZ</name>
<evidence type="ECO:0000313" key="2">
    <source>
        <dbReference type="Proteomes" id="UP000006901"/>
    </source>
</evidence>
<dbReference type="RefSeq" id="WP_012614979.1">
    <property type="nucleotide sequence ID" value="NC_011782.1"/>
</dbReference>
<dbReference type="PROSITE" id="PS51257">
    <property type="entry name" value="PROKAR_LIPOPROTEIN"/>
    <property type="match status" value="1"/>
</dbReference>
<proteinExistence type="predicted"/>
<gene>
    <name evidence="1" type="ordered locus">BbuZS7_C09</name>
</gene>
<sequence length="192" mass="22806">MNSKFILKYFIWVFFLVSCQTYQIAYDRFSQVLDSQYDIGVNYSRDGIFKSVISIKYDKLKNKREYFILVRVESRNSSQIKPEKIITDTRFEAKGELVSEDSKRVVYYNDFYDSYFPYDYTTVITEKNIKVEIYKFIISESEFIRFVALGNDNIAAFRIYAFRNDVIVSFNKIPFKKFLDDFNSKVKLLGGS</sequence>
<dbReference type="GeneID" id="56568378"/>
<evidence type="ECO:0000313" key="1">
    <source>
        <dbReference type="EMBL" id="ACK74410.1"/>
    </source>
</evidence>
<organism evidence="1 2">
    <name type="scientific">Borreliella burgdorferi (strain ZS7)</name>
    <name type="common">Borrelia burgdorferi</name>
    <dbReference type="NCBI Taxonomy" id="445985"/>
    <lineage>
        <taxon>Bacteria</taxon>
        <taxon>Pseudomonadati</taxon>
        <taxon>Spirochaetota</taxon>
        <taxon>Spirochaetia</taxon>
        <taxon>Spirochaetales</taxon>
        <taxon>Borreliaceae</taxon>
        <taxon>Borreliella</taxon>
    </lineage>
</organism>
<protein>
    <recommendedName>
        <fullName evidence="3">Lipoprotein</fullName>
    </recommendedName>
</protein>
<reference evidence="1 2" key="1">
    <citation type="journal article" date="2011" name="J. Bacteriol.">
        <title>Whole-genome sequences of thirteen isolates of Borrelia burgdorferi.</title>
        <authorList>
            <person name="Schutzer S.E."/>
            <person name="Fraser-Liggett C.M."/>
            <person name="Casjens S.R."/>
            <person name="Qiu W.G."/>
            <person name="Dunn J.J."/>
            <person name="Mongodin E.F."/>
            <person name="Luft B.J."/>
        </authorList>
    </citation>
    <scope>NUCLEOTIDE SEQUENCE [LARGE SCALE GENOMIC DNA]</scope>
    <source>
        <strain evidence="1 2">ZS7</strain>
        <plasmid evidence="1 2">ZS7_lp17</plasmid>
    </source>
</reference>
<evidence type="ECO:0008006" key="3">
    <source>
        <dbReference type="Google" id="ProtNLM"/>
    </source>
</evidence>
<dbReference type="HOGENOM" id="CLU_1412775_0_0_12"/>
<keyword evidence="1" id="KW-0614">Plasmid</keyword>
<dbReference type="KEGG" id="bbz:BbuZS7_C09"/>
<dbReference type="EMBL" id="CP001204">
    <property type="protein sequence ID" value="ACK74410.1"/>
    <property type="molecule type" value="Genomic_DNA"/>
</dbReference>
<dbReference type="Proteomes" id="UP000006901">
    <property type="component" value="Plasmid ZS7_lp17"/>
</dbReference>